<reference evidence="2 3" key="1">
    <citation type="journal article" date="2018" name="Front. Microbiol.">
        <title>Genomic and genetic insights into a cosmopolitan fungus, Paecilomyces variotii (Eurotiales).</title>
        <authorList>
            <person name="Urquhart A.S."/>
            <person name="Mondo S.J."/>
            <person name="Makela M.R."/>
            <person name="Hane J.K."/>
            <person name="Wiebenga A."/>
            <person name="He G."/>
            <person name="Mihaltcheva S."/>
            <person name="Pangilinan J."/>
            <person name="Lipzen A."/>
            <person name="Barry K."/>
            <person name="de Vries R.P."/>
            <person name="Grigoriev I.V."/>
            <person name="Idnurm A."/>
        </authorList>
    </citation>
    <scope>NUCLEOTIDE SEQUENCE [LARGE SCALE GENOMIC DNA]</scope>
    <source>
        <strain evidence="2 3">CBS 101075</strain>
    </source>
</reference>
<gene>
    <name evidence="2" type="ORF">C8Q69DRAFT_521302</name>
</gene>
<comment type="caution">
    <text evidence="2">The sequence shown here is derived from an EMBL/GenBank/DDBJ whole genome shotgun (WGS) entry which is preliminary data.</text>
</comment>
<dbReference type="Proteomes" id="UP000283841">
    <property type="component" value="Unassembled WGS sequence"/>
</dbReference>
<dbReference type="VEuPathDB" id="FungiDB:C8Q69DRAFT_521302"/>
<name>A0A443HTE8_BYSSP</name>
<proteinExistence type="predicted"/>
<sequence>MATTEIQEPPSAVESPFWAILAFFGGNEKAFPVFSTTRFAGSYFGSDPEGPGWDGSTAIRIGIKSTGAARIWGHAFVSGPDSVEIGTVRTARREKALGSEAILESCRAPRDRLAMRRSSFAALILSFRGLARGVESDLRHVVRGRCAVIQRKRGSSSNRCLASRIASHRSFLLLLREANSLDGTGDIHAIGYISTLLPRKATLPLQSCSLLRTPRMTDRTNEHPRPNLQSDSTSRARPAGTTVGPTCFWRFAHLLRVGKLTSAAFWSRLSCVRPVTASRWPDCDLETWVRSDPCPLISGLETVVLG</sequence>
<keyword evidence="3" id="KW-1185">Reference proteome</keyword>
<dbReference type="GeneID" id="39602792"/>
<protein>
    <submittedName>
        <fullName evidence="2">Uncharacterized protein</fullName>
    </submittedName>
</protein>
<accession>A0A443HTE8</accession>
<dbReference type="RefSeq" id="XP_028484724.1">
    <property type="nucleotide sequence ID" value="XM_028633515.1"/>
</dbReference>
<evidence type="ECO:0000256" key="1">
    <source>
        <dbReference type="SAM" id="MobiDB-lite"/>
    </source>
</evidence>
<organism evidence="2 3">
    <name type="scientific">Byssochlamys spectabilis</name>
    <name type="common">Paecilomyces variotii</name>
    <dbReference type="NCBI Taxonomy" id="264951"/>
    <lineage>
        <taxon>Eukaryota</taxon>
        <taxon>Fungi</taxon>
        <taxon>Dikarya</taxon>
        <taxon>Ascomycota</taxon>
        <taxon>Pezizomycotina</taxon>
        <taxon>Eurotiomycetes</taxon>
        <taxon>Eurotiomycetidae</taxon>
        <taxon>Eurotiales</taxon>
        <taxon>Thermoascaceae</taxon>
        <taxon>Paecilomyces</taxon>
    </lineage>
</organism>
<feature type="compositionally biased region" description="Basic and acidic residues" evidence="1">
    <location>
        <begin position="215"/>
        <end position="225"/>
    </location>
</feature>
<feature type="region of interest" description="Disordered" evidence="1">
    <location>
        <begin position="214"/>
        <end position="240"/>
    </location>
</feature>
<evidence type="ECO:0000313" key="3">
    <source>
        <dbReference type="Proteomes" id="UP000283841"/>
    </source>
</evidence>
<dbReference type="EMBL" id="RCNU01000006">
    <property type="protein sequence ID" value="RWQ95079.1"/>
    <property type="molecule type" value="Genomic_DNA"/>
</dbReference>
<dbReference type="AlphaFoldDB" id="A0A443HTE8"/>
<evidence type="ECO:0000313" key="2">
    <source>
        <dbReference type="EMBL" id="RWQ95079.1"/>
    </source>
</evidence>